<evidence type="ECO:0000313" key="4">
    <source>
        <dbReference type="Proteomes" id="UP000278807"/>
    </source>
</evidence>
<proteinExistence type="predicted"/>
<gene>
    <name evidence="3" type="ORF">HNAJ_LOCUS4539</name>
</gene>
<keyword evidence="1" id="KW-0175">Coiled coil</keyword>
<name>A0A0R3TBV2_RODNA</name>
<feature type="region of interest" description="Disordered" evidence="2">
    <location>
        <begin position="143"/>
        <end position="179"/>
    </location>
</feature>
<evidence type="ECO:0000256" key="2">
    <source>
        <dbReference type="SAM" id="MobiDB-lite"/>
    </source>
</evidence>
<evidence type="ECO:0000256" key="1">
    <source>
        <dbReference type="SAM" id="Coils"/>
    </source>
</evidence>
<accession>A0A0R3TBV2</accession>
<sequence length="243" mass="27209">MTAIVNISSEVPPSRFKEASTLHSSTCSRIVTTPHGNIEPPAVVADIKGIKKHAINEFSRILKEAKRKRDALRNTADQCKRDALRNTADQTGRDALCNTADQTGSGTPFATPLIGLEERKTYKPGDGMIEKFISNINYQSDGQPNSWVTSKTTEKDPRCLGDLQNNRERPKKEPSKATGREFQTSRFNELKARTKEKQWTVALSDIADWPRIEAVAKFRLRTGHECLAKTVTVWEYTLNPHAS</sequence>
<dbReference type="EMBL" id="UZAE01003272">
    <property type="protein sequence ID" value="VDO00399.1"/>
    <property type="molecule type" value="Genomic_DNA"/>
</dbReference>
<feature type="compositionally biased region" description="Basic and acidic residues" evidence="2">
    <location>
        <begin position="152"/>
        <end position="179"/>
    </location>
</feature>
<evidence type="ECO:0000313" key="3">
    <source>
        <dbReference type="EMBL" id="VDO00399.1"/>
    </source>
</evidence>
<dbReference type="WBParaSite" id="HNAJ_0000454101-mRNA-1">
    <property type="protein sequence ID" value="HNAJ_0000454101-mRNA-1"/>
    <property type="gene ID" value="HNAJ_0000454101"/>
</dbReference>
<organism evidence="5">
    <name type="scientific">Rodentolepis nana</name>
    <name type="common">Dwarf tapeworm</name>
    <name type="synonym">Hymenolepis nana</name>
    <dbReference type="NCBI Taxonomy" id="102285"/>
    <lineage>
        <taxon>Eukaryota</taxon>
        <taxon>Metazoa</taxon>
        <taxon>Spiralia</taxon>
        <taxon>Lophotrochozoa</taxon>
        <taxon>Platyhelminthes</taxon>
        <taxon>Cestoda</taxon>
        <taxon>Eucestoda</taxon>
        <taxon>Cyclophyllidea</taxon>
        <taxon>Hymenolepididae</taxon>
        <taxon>Rodentolepis</taxon>
    </lineage>
</organism>
<protein>
    <submittedName>
        <fullName evidence="5">Kinesin motor domain-containing protein</fullName>
    </submittedName>
</protein>
<feature type="coiled-coil region" evidence="1">
    <location>
        <begin position="55"/>
        <end position="82"/>
    </location>
</feature>
<dbReference type="Proteomes" id="UP000278807">
    <property type="component" value="Unassembled WGS sequence"/>
</dbReference>
<dbReference type="AlphaFoldDB" id="A0A0R3TBV2"/>
<dbReference type="OrthoDB" id="6150370at2759"/>
<evidence type="ECO:0000313" key="5">
    <source>
        <dbReference type="WBParaSite" id="HNAJ_0000454101-mRNA-1"/>
    </source>
</evidence>
<reference evidence="5" key="1">
    <citation type="submission" date="2017-02" db="UniProtKB">
        <authorList>
            <consortium name="WormBaseParasite"/>
        </authorList>
    </citation>
    <scope>IDENTIFICATION</scope>
</reference>
<reference evidence="3 4" key="2">
    <citation type="submission" date="2018-11" db="EMBL/GenBank/DDBJ databases">
        <authorList>
            <consortium name="Pathogen Informatics"/>
        </authorList>
    </citation>
    <scope>NUCLEOTIDE SEQUENCE [LARGE SCALE GENOMIC DNA]</scope>
</reference>
<keyword evidence="4" id="KW-1185">Reference proteome</keyword>